<sequence length="120" mass="14287">MNINIKYTNLDSTPAIEQYTIEKVESLERFIRNLNERAVPQVQVEISRTTKHHQKGDIYHVECNLELPGKLLRAETENWNVRLGIDEVRDELQRELKKYGERFRPQDSRGQKELRKLRGK</sequence>
<dbReference type="InterPro" id="IPR003489">
    <property type="entry name" value="RHF/RaiA"/>
</dbReference>
<gene>
    <name evidence="2" type="ORF">UY02_C0032G0003</name>
</gene>
<evidence type="ECO:0000256" key="1">
    <source>
        <dbReference type="SAM" id="MobiDB-lite"/>
    </source>
</evidence>
<reference evidence="2 3" key="1">
    <citation type="journal article" date="2015" name="Nature">
        <title>rRNA introns, odd ribosomes, and small enigmatic genomes across a large radiation of phyla.</title>
        <authorList>
            <person name="Brown C.T."/>
            <person name="Hug L.A."/>
            <person name="Thomas B.C."/>
            <person name="Sharon I."/>
            <person name="Castelle C.J."/>
            <person name="Singh A."/>
            <person name="Wilkins M.J."/>
            <person name="Williams K.H."/>
            <person name="Banfield J.F."/>
        </authorList>
    </citation>
    <scope>NUCLEOTIDE SEQUENCE [LARGE SCALE GENOMIC DNA]</scope>
</reference>
<evidence type="ECO:0008006" key="4">
    <source>
        <dbReference type="Google" id="ProtNLM"/>
    </source>
</evidence>
<dbReference type="SUPFAM" id="SSF69754">
    <property type="entry name" value="Ribosome binding protein Y (YfiA homologue)"/>
    <property type="match status" value="1"/>
</dbReference>
<dbReference type="AlphaFoldDB" id="A0A0G1T317"/>
<feature type="region of interest" description="Disordered" evidence="1">
    <location>
        <begin position="101"/>
        <end position="120"/>
    </location>
</feature>
<dbReference type="InterPro" id="IPR036567">
    <property type="entry name" value="RHF-like"/>
</dbReference>
<dbReference type="Pfam" id="PF02482">
    <property type="entry name" value="Ribosomal_S30AE"/>
    <property type="match status" value="1"/>
</dbReference>
<organism evidence="2 3">
    <name type="scientific">Candidatus Giovannonibacteria bacterium GW2011_GWB1_47_6b</name>
    <dbReference type="NCBI Taxonomy" id="1618655"/>
    <lineage>
        <taxon>Bacteria</taxon>
        <taxon>Candidatus Giovannoniibacteriota</taxon>
    </lineage>
</organism>
<dbReference type="Proteomes" id="UP000034682">
    <property type="component" value="Unassembled WGS sequence"/>
</dbReference>
<proteinExistence type="predicted"/>
<dbReference type="NCBIfam" id="TIGR00741">
    <property type="entry name" value="yfiA"/>
    <property type="match status" value="1"/>
</dbReference>
<dbReference type="Gene3D" id="3.30.160.100">
    <property type="entry name" value="Ribosome hibernation promotion factor-like"/>
    <property type="match status" value="1"/>
</dbReference>
<evidence type="ECO:0000313" key="3">
    <source>
        <dbReference type="Proteomes" id="UP000034682"/>
    </source>
</evidence>
<protein>
    <recommendedName>
        <fullName evidence="4">Ribosomal subunit interface protein</fullName>
    </recommendedName>
</protein>
<name>A0A0G1T317_9BACT</name>
<dbReference type="EMBL" id="LCOK01000032">
    <property type="protein sequence ID" value="KKU76117.1"/>
    <property type="molecule type" value="Genomic_DNA"/>
</dbReference>
<accession>A0A0G1T317</accession>
<comment type="caution">
    <text evidence="2">The sequence shown here is derived from an EMBL/GenBank/DDBJ whole genome shotgun (WGS) entry which is preliminary data.</text>
</comment>
<evidence type="ECO:0000313" key="2">
    <source>
        <dbReference type="EMBL" id="KKU76117.1"/>
    </source>
</evidence>